<proteinExistence type="predicted"/>
<accession>A0ACC1HTC7</accession>
<protein>
    <submittedName>
        <fullName evidence="1">Co-chaperone</fullName>
    </submittedName>
</protein>
<feature type="non-terminal residue" evidence="1">
    <location>
        <position position="291"/>
    </location>
</feature>
<name>A0ACC1HTC7_9FUNG</name>
<sequence length="291" mass="32409">MSEVKNWRNINNWHWIDKDCSGWAKDYFKEELPKIKIDKGDGGVRVSITEVREVKGDVDLNQRKGKLITLYDIALKLRWEGTDEFGNAVTGTIDVPEIAHDTDPEDYVFNVRVDDESSKTETVEMVVRKDLTERLRAIFTRFGSALIEANKGDLIVEANKQRQGETPVAQSVAAAASGSSSATVKAFKKEQQRPAHLEKAVAEEPKSQVSTVSISKSTDLMASADDIYKSLTEADRVSVWTRAQASIEPSEGAEFSLFNGHITGRNVKLVPGKLIKQKWRVATWPAGHYSS</sequence>
<keyword evidence="2" id="KW-1185">Reference proteome</keyword>
<comment type="caution">
    <text evidence="1">The sequence shown here is derived from an EMBL/GenBank/DDBJ whole genome shotgun (WGS) entry which is preliminary data.</text>
</comment>
<evidence type="ECO:0000313" key="2">
    <source>
        <dbReference type="Proteomes" id="UP001145114"/>
    </source>
</evidence>
<reference evidence="1" key="1">
    <citation type="submission" date="2022-06" db="EMBL/GenBank/DDBJ databases">
        <title>Phylogenomic reconstructions and comparative analyses of Kickxellomycotina fungi.</title>
        <authorList>
            <person name="Reynolds N.K."/>
            <person name="Stajich J.E."/>
            <person name="Barry K."/>
            <person name="Grigoriev I.V."/>
            <person name="Crous P."/>
            <person name="Smith M.E."/>
        </authorList>
    </citation>
    <scope>NUCLEOTIDE SEQUENCE</scope>
    <source>
        <strain evidence="1">RSA 2271</strain>
    </source>
</reference>
<dbReference type="EMBL" id="JAMZIH010001234">
    <property type="protein sequence ID" value="KAJ1678368.1"/>
    <property type="molecule type" value="Genomic_DNA"/>
</dbReference>
<gene>
    <name evidence="1" type="primary">AHA1_2</name>
    <name evidence="1" type="ORF">EV182_004189</name>
</gene>
<dbReference type="Proteomes" id="UP001145114">
    <property type="component" value="Unassembled WGS sequence"/>
</dbReference>
<evidence type="ECO:0000313" key="1">
    <source>
        <dbReference type="EMBL" id="KAJ1678368.1"/>
    </source>
</evidence>
<organism evidence="1 2">
    <name type="scientific">Spiromyces aspiralis</name>
    <dbReference type="NCBI Taxonomy" id="68401"/>
    <lineage>
        <taxon>Eukaryota</taxon>
        <taxon>Fungi</taxon>
        <taxon>Fungi incertae sedis</taxon>
        <taxon>Zoopagomycota</taxon>
        <taxon>Kickxellomycotina</taxon>
        <taxon>Kickxellomycetes</taxon>
        <taxon>Kickxellales</taxon>
        <taxon>Kickxellaceae</taxon>
        <taxon>Spiromyces</taxon>
    </lineage>
</organism>